<dbReference type="PANTHER" id="PTHR11349">
    <property type="entry name" value="NUCLEOSIDE DIPHOSPHATE KINASE"/>
    <property type="match status" value="1"/>
</dbReference>
<dbReference type="InterPro" id="IPR001564">
    <property type="entry name" value="Nucleoside_diP_kinase"/>
</dbReference>
<feature type="domain" description="Nucleoside diphosphate kinase-like" evidence="13">
    <location>
        <begin position="2"/>
        <end position="139"/>
    </location>
</feature>
<evidence type="ECO:0000256" key="1">
    <source>
        <dbReference type="ARBA" id="ARBA00001946"/>
    </source>
</evidence>
<evidence type="ECO:0000256" key="12">
    <source>
        <dbReference type="ARBA" id="ARBA00023080"/>
    </source>
</evidence>
<gene>
    <name evidence="14" type="ORF">LCGC14_2049370</name>
</gene>
<name>A0A0F9H2Z5_9ZZZZ</name>
<comment type="cofactor">
    <cofactor evidence="1">
        <name>Mg(2+)</name>
        <dbReference type="ChEBI" id="CHEBI:18420"/>
    </cofactor>
</comment>
<comment type="caution">
    <text evidence="14">The sequence shown here is derived from an EMBL/GenBank/DDBJ whole genome shotgun (WGS) entry which is preliminary data.</text>
</comment>
<dbReference type="GO" id="GO:0006241">
    <property type="term" value="P:CTP biosynthetic process"/>
    <property type="evidence" value="ECO:0007669"/>
    <property type="project" value="InterPro"/>
</dbReference>
<evidence type="ECO:0000256" key="2">
    <source>
        <dbReference type="ARBA" id="ARBA00004305"/>
    </source>
</evidence>
<dbReference type="Pfam" id="PF00334">
    <property type="entry name" value="NDK"/>
    <property type="match status" value="1"/>
</dbReference>
<keyword evidence="8" id="KW-0547">Nucleotide-binding</keyword>
<evidence type="ECO:0000256" key="10">
    <source>
        <dbReference type="ARBA" id="ARBA00022840"/>
    </source>
</evidence>
<dbReference type="GO" id="GO:0005524">
    <property type="term" value="F:ATP binding"/>
    <property type="evidence" value="ECO:0007669"/>
    <property type="project" value="UniProtKB-KW"/>
</dbReference>
<dbReference type="PROSITE" id="PS51374">
    <property type="entry name" value="NDPK_LIKE"/>
    <property type="match status" value="1"/>
</dbReference>
<evidence type="ECO:0000256" key="4">
    <source>
        <dbReference type="ARBA" id="ARBA00008142"/>
    </source>
</evidence>
<dbReference type="GO" id="GO:0006183">
    <property type="term" value="P:GTP biosynthetic process"/>
    <property type="evidence" value="ECO:0007669"/>
    <property type="project" value="InterPro"/>
</dbReference>
<accession>A0A0F9H2Z5</accession>
<dbReference type="InterPro" id="IPR034907">
    <property type="entry name" value="NDK-like_dom"/>
</dbReference>
<dbReference type="InterPro" id="IPR036850">
    <property type="entry name" value="NDK-like_dom_sf"/>
</dbReference>
<dbReference type="SMART" id="SM00562">
    <property type="entry name" value="NDK"/>
    <property type="match status" value="1"/>
</dbReference>
<organism evidence="14">
    <name type="scientific">marine sediment metagenome</name>
    <dbReference type="NCBI Taxonomy" id="412755"/>
    <lineage>
        <taxon>unclassified sequences</taxon>
        <taxon>metagenomes</taxon>
        <taxon>ecological metagenomes</taxon>
    </lineage>
</organism>
<dbReference type="AlphaFoldDB" id="A0A0F9H2Z5"/>
<dbReference type="GO" id="GO:0006228">
    <property type="term" value="P:UTP biosynthetic process"/>
    <property type="evidence" value="ECO:0007669"/>
    <property type="project" value="InterPro"/>
</dbReference>
<protein>
    <recommendedName>
        <fullName evidence="5">nucleoside-diphosphate kinase</fullName>
        <ecNumber evidence="5">2.7.4.6</ecNumber>
    </recommendedName>
</protein>
<evidence type="ECO:0000256" key="9">
    <source>
        <dbReference type="ARBA" id="ARBA00022777"/>
    </source>
</evidence>
<keyword evidence="6" id="KW-0808">Transferase</keyword>
<evidence type="ECO:0000256" key="3">
    <source>
        <dbReference type="ARBA" id="ARBA00004569"/>
    </source>
</evidence>
<comment type="subcellular location">
    <subcellularLocation>
        <location evidence="3">Mitochondrion intermembrane space</location>
    </subcellularLocation>
    <subcellularLocation>
        <location evidence="2">Mitochondrion matrix</location>
    </subcellularLocation>
</comment>
<dbReference type="PRINTS" id="PR01243">
    <property type="entry name" value="NUCDPKINASE"/>
</dbReference>
<dbReference type="SUPFAM" id="SSF54919">
    <property type="entry name" value="Nucleoside diphosphate kinase, NDK"/>
    <property type="match status" value="1"/>
</dbReference>
<dbReference type="FunFam" id="3.30.70.141:FF:000017">
    <property type="entry name" value="Nucleoside diphosphate kinase"/>
    <property type="match status" value="1"/>
</dbReference>
<dbReference type="GO" id="GO:0046872">
    <property type="term" value="F:metal ion binding"/>
    <property type="evidence" value="ECO:0007669"/>
    <property type="project" value="UniProtKB-KW"/>
</dbReference>
<evidence type="ECO:0000256" key="8">
    <source>
        <dbReference type="ARBA" id="ARBA00022741"/>
    </source>
</evidence>
<comment type="similarity">
    <text evidence="4">Belongs to the NDK family.</text>
</comment>
<keyword evidence="12" id="KW-0546">Nucleotide metabolism</keyword>
<sequence length="143" mass="16338">MVSKTFVIIKPDAITRGLIGKIISRFEDKFLEIIAIELKQKDETWCQLHYQHMLGPIYADLEEFMLSGPLIGIVLKGHNAIRTVKYMVGLTDSLRAEPGTIRGDFGTHPIRYNIVHTADSYEAVWRETNLFFGESRVKDILSK</sequence>
<keyword evidence="11" id="KW-0460">Magnesium</keyword>
<evidence type="ECO:0000259" key="13">
    <source>
        <dbReference type="SMART" id="SM00562"/>
    </source>
</evidence>
<dbReference type="Gene3D" id="3.30.70.141">
    <property type="entry name" value="Nucleoside diphosphate kinase-like domain"/>
    <property type="match status" value="1"/>
</dbReference>
<evidence type="ECO:0000256" key="5">
    <source>
        <dbReference type="ARBA" id="ARBA00012966"/>
    </source>
</evidence>
<dbReference type="EC" id="2.7.4.6" evidence="5"/>
<dbReference type="GO" id="GO:0004550">
    <property type="term" value="F:nucleoside diphosphate kinase activity"/>
    <property type="evidence" value="ECO:0007669"/>
    <property type="project" value="UniProtKB-EC"/>
</dbReference>
<dbReference type="GO" id="GO:0005758">
    <property type="term" value="C:mitochondrial intermembrane space"/>
    <property type="evidence" value="ECO:0007669"/>
    <property type="project" value="UniProtKB-SubCell"/>
</dbReference>
<keyword evidence="10" id="KW-0067">ATP-binding</keyword>
<proteinExistence type="inferred from homology"/>
<evidence type="ECO:0000256" key="11">
    <source>
        <dbReference type="ARBA" id="ARBA00022842"/>
    </source>
</evidence>
<evidence type="ECO:0000256" key="6">
    <source>
        <dbReference type="ARBA" id="ARBA00022679"/>
    </source>
</evidence>
<evidence type="ECO:0000313" key="14">
    <source>
        <dbReference type="EMBL" id="KKL75995.1"/>
    </source>
</evidence>
<dbReference type="GO" id="GO:0005759">
    <property type="term" value="C:mitochondrial matrix"/>
    <property type="evidence" value="ECO:0007669"/>
    <property type="project" value="UniProtKB-SubCell"/>
</dbReference>
<keyword evidence="9" id="KW-0418">Kinase</keyword>
<keyword evidence="7" id="KW-0479">Metal-binding</keyword>
<reference evidence="14" key="1">
    <citation type="journal article" date="2015" name="Nature">
        <title>Complex archaea that bridge the gap between prokaryotes and eukaryotes.</title>
        <authorList>
            <person name="Spang A."/>
            <person name="Saw J.H."/>
            <person name="Jorgensen S.L."/>
            <person name="Zaremba-Niedzwiedzka K."/>
            <person name="Martijn J."/>
            <person name="Lind A.E."/>
            <person name="van Eijk R."/>
            <person name="Schleper C."/>
            <person name="Guy L."/>
            <person name="Ettema T.J."/>
        </authorList>
    </citation>
    <scope>NUCLEOTIDE SEQUENCE</scope>
</reference>
<evidence type="ECO:0000256" key="7">
    <source>
        <dbReference type="ARBA" id="ARBA00022723"/>
    </source>
</evidence>
<dbReference type="EMBL" id="LAZR01024189">
    <property type="protein sequence ID" value="KKL75995.1"/>
    <property type="molecule type" value="Genomic_DNA"/>
</dbReference>